<keyword evidence="12" id="KW-1185">Reference proteome</keyword>
<feature type="transmembrane region" description="Helical" evidence="9">
    <location>
        <begin position="322"/>
        <end position="342"/>
    </location>
</feature>
<keyword evidence="7 8" id="KW-0807">Transducer</keyword>
<keyword evidence="5 9" id="KW-0472">Membrane</keyword>
<evidence type="ECO:0000256" key="2">
    <source>
        <dbReference type="ARBA" id="ARBA00022692"/>
    </source>
</evidence>
<evidence type="ECO:0000256" key="9">
    <source>
        <dbReference type="SAM" id="Phobius"/>
    </source>
</evidence>
<dbReference type="Pfam" id="PF00001">
    <property type="entry name" value="7tm_1"/>
    <property type="match status" value="1"/>
</dbReference>
<evidence type="ECO:0000313" key="11">
    <source>
        <dbReference type="EMBL" id="CAC5396145.1"/>
    </source>
</evidence>
<keyword evidence="6 8" id="KW-0675">Receptor</keyword>
<evidence type="ECO:0000259" key="10">
    <source>
        <dbReference type="PROSITE" id="PS50262"/>
    </source>
</evidence>
<dbReference type="Gene3D" id="1.20.1070.10">
    <property type="entry name" value="Rhodopsin 7-helix transmembrane proteins"/>
    <property type="match status" value="1"/>
</dbReference>
<dbReference type="EMBL" id="CACVKT020005605">
    <property type="protein sequence ID" value="CAC5396145.1"/>
    <property type="molecule type" value="Genomic_DNA"/>
</dbReference>
<keyword evidence="3 9" id="KW-1133">Transmembrane helix</keyword>
<dbReference type="Proteomes" id="UP000507470">
    <property type="component" value="Unassembled WGS sequence"/>
</dbReference>
<comment type="similarity">
    <text evidence="8">Belongs to the G-protein coupled receptor 1 family.</text>
</comment>
<evidence type="ECO:0000313" key="12">
    <source>
        <dbReference type="Proteomes" id="UP000507470"/>
    </source>
</evidence>
<organism evidence="11 12">
    <name type="scientific">Mytilus coruscus</name>
    <name type="common">Sea mussel</name>
    <dbReference type="NCBI Taxonomy" id="42192"/>
    <lineage>
        <taxon>Eukaryota</taxon>
        <taxon>Metazoa</taxon>
        <taxon>Spiralia</taxon>
        <taxon>Lophotrochozoa</taxon>
        <taxon>Mollusca</taxon>
        <taxon>Bivalvia</taxon>
        <taxon>Autobranchia</taxon>
        <taxon>Pteriomorphia</taxon>
        <taxon>Mytilida</taxon>
        <taxon>Mytiloidea</taxon>
        <taxon>Mytilidae</taxon>
        <taxon>Mytilinae</taxon>
        <taxon>Mytilus</taxon>
    </lineage>
</organism>
<dbReference type="PANTHER" id="PTHR24243">
    <property type="entry name" value="G-PROTEIN COUPLED RECEPTOR"/>
    <property type="match status" value="1"/>
</dbReference>
<feature type="transmembrane region" description="Helical" evidence="9">
    <location>
        <begin position="137"/>
        <end position="156"/>
    </location>
</feature>
<dbReference type="PROSITE" id="PS50262">
    <property type="entry name" value="G_PROTEIN_RECEP_F1_2"/>
    <property type="match status" value="1"/>
</dbReference>
<feature type="transmembrane region" description="Helical" evidence="9">
    <location>
        <begin position="20"/>
        <end position="45"/>
    </location>
</feature>
<dbReference type="PANTHER" id="PTHR24243:SF208">
    <property type="entry name" value="PYROKININ-1 RECEPTOR"/>
    <property type="match status" value="1"/>
</dbReference>
<feature type="transmembrane region" description="Helical" evidence="9">
    <location>
        <begin position="96"/>
        <end position="116"/>
    </location>
</feature>
<comment type="subcellular location">
    <subcellularLocation>
        <location evidence="1">Membrane</location>
        <topology evidence="1">Multi-pass membrane protein</topology>
    </subcellularLocation>
</comment>
<evidence type="ECO:0000256" key="4">
    <source>
        <dbReference type="ARBA" id="ARBA00023040"/>
    </source>
</evidence>
<dbReference type="AlphaFoldDB" id="A0A6J8CJD8"/>
<accession>A0A6J8CJD8</accession>
<evidence type="ECO:0000256" key="6">
    <source>
        <dbReference type="ARBA" id="ARBA00023170"/>
    </source>
</evidence>
<feature type="domain" description="G-protein coupled receptors family 1 profile" evidence="10">
    <location>
        <begin position="37"/>
        <end position="339"/>
    </location>
</feature>
<feature type="transmembrane region" description="Helical" evidence="9">
    <location>
        <begin position="280"/>
        <end position="302"/>
    </location>
</feature>
<evidence type="ECO:0000256" key="5">
    <source>
        <dbReference type="ARBA" id="ARBA00023136"/>
    </source>
</evidence>
<dbReference type="InterPro" id="IPR017452">
    <property type="entry name" value="GPCR_Rhodpsn_7TM"/>
</dbReference>
<dbReference type="InterPro" id="IPR000276">
    <property type="entry name" value="GPCR_Rhodpsn"/>
</dbReference>
<dbReference type="CDD" id="cd00637">
    <property type="entry name" value="7tm_classA_rhodopsin-like"/>
    <property type="match status" value="1"/>
</dbReference>
<name>A0A6J8CJD8_MYTCO</name>
<sequence>MNLTEKQRLEKWNNEQAAIYIVNDVLLITYIVLGIFGNAIVLIVYKYKMKQNVDDRYFIPWLALLDLLACTFRSSFELSRKINPVNFRGTLLCKLCWIPVNITAFSSAILLLVITFHRYLKVCRPFGQQMTLTWKRVGLGLCIGSSLLPTMVLNVYNKELELFNTDLNVTGYICDIDITRVDPGFFIFVAFASVLVLITLSGLLFLNTLIGRTIYRQLHARKKMTSNFRGSVEQSSATENTHNLETFSGCQNGASISEQNPNREKTEILKENCFSHSFSYMFMMVAIAFCLSYIPQFILLFASVGKNNFWINKSKSELAMLAAIREMNVMNNIINPVIYGYYDKLFRQKTIMFLKCKCSFYRRVYPE</sequence>
<dbReference type="GO" id="GO:0016020">
    <property type="term" value="C:membrane"/>
    <property type="evidence" value="ECO:0007669"/>
    <property type="project" value="UniProtKB-SubCell"/>
</dbReference>
<proteinExistence type="inferred from homology"/>
<keyword evidence="4 8" id="KW-0297">G-protein coupled receptor</keyword>
<evidence type="ECO:0000256" key="1">
    <source>
        <dbReference type="ARBA" id="ARBA00004141"/>
    </source>
</evidence>
<protein>
    <submittedName>
        <fullName evidence="11">CCKAR</fullName>
    </submittedName>
</protein>
<feature type="transmembrane region" description="Helical" evidence="9">
    <location>
        <begin position="185"/>
        <end position="206"/>
    </location>
</feature>
<evidence type="ECO:0000256" key="7">
    <source>
        <dbReference type="ARBA" id="ARBA00023224"/>
    </source>
</evidence>
<dbReference type="SUPFAM" id="SSF81321">
    <property type="entry name" value="Family A G protein-coupled receptor-like"/>
    <property type="match status" value="1"/>
</dbReference>
<reference evidence="11 12" key="1">
    <citation type="submission" date="2020-06" db="EMBL/GenBank/DDBJ databases">
        <authorList>
            <person name="Li R."/>
            <person name="Bekaert M."/>
        </authorList>
    </citation>
    <scope>NUCLEOTIDE SEQUENCE [LARGE SCALE GENOMIC DNA]</scope>
    <source>
        <strain evidence="12">wild</strain>
    </source>
</reference>
<evidence type="ECO:0000256" key="3">
    <source>
        <dbReference type="ARBA" id="ARBA00022989"/>
    </source>
</evidence>
<keyword evidence="2 8" id="KW-0812">Transmembrane</keyword>
<dbReference type="OrthoDB" id="6063770at2759"/>
<dbReference type="PRINTS" id="PR00237">
    <property type="entry name" value="GPCRRHODOPSN"/>
</dbReference>
<evidence type="ECO:0000256" key="8">
    <source>
        <dbReference type="RuleBase" id="RU000688"/>
    </source>
</evidence>
<dbReference type="PROSITE" id="PS00237">
    <property type="entry name" value="G_PROTEIN_RECEP_F1_1"/>
    <property type="match status" value="1"/>
</dbReference>
<dbReference type="GO" id="GO:0004930">
    <property type="term" value="F:G protein-coupled receptor activity"/>
    <property type="evidence" value="ECO:0007669"/>
    <property type="project" value="UniProtKB-KW"/>
</dbReference>
<gene>
    <name evidence="11" type="ORF">MCOR_30744</name>
</gene>